<evidence type="ECO:0000259" key="16">
    <source>
        <dbReference type="PROSITE" id="PS50846"/>
    </source>
</evidence>
<dbReference type="SUPFAM" id="SSF81665">
    <property type="entry name" value="Calcium ATPase, transmembrane domain M"/>
    <property type="match status" value="1"/>
</dbReference>
<proteinExistence type="inferred from homology"/>
<keyword evidence="8 15" id="KW-0547">Nucleotide-binding</keyword>
<evidence type="ECO:0000256" key="13">
    <source>
        <dbReference type="ARBA" id="ARBA00023065"/>
    </source>
</evidence>
<evidence type="ECO:0000256" key="2">
    <source>
        <dbReference type="ARBA" id="ARBA00006024"/>
    </source>
</evidence>
<evidence type="ECO:0000256" key="6">
    <source>
        <dbReference type="ARBA" id="ARBA00022692"/>
    </source>
</evidence>
<dbReference type="RefSeq" id="WP_345920140.1">
    <property type="nucleotide sequence ID" value="NZ_JBDIVE010000006.1"/>
</dbReference>
<evidence type="ECO:0000256" key="12">
    <source>
        <dbReference type="ARBA" id="ARBA00022989"/>
    </source>
</evidence>
<keyword evidence="11" id="KW-1278">Translocase</keyword>
<keyword evidence="12 15" id="KW-1133">Transmembrane helix</keyword>
<evidence type="ECO:0000256" key="4">
    <source>
        <dbReference type="ARBA" id="ARBA00022475"/>
    </source>
</evidence>
<evidence type="ECO:0000256" key="11">
    <source>
        <dbReference type="ARBA" id="ARBA00022967"/>
    </source>
</evidence>
<reference evidence="17 18" key="1">
    <citation type="journal article" date="2018" name="Int. J. Syst. Evol. Microbiol.">
        <title>Uliginosibacterium sediminicola sp. nov., isolated from freshwater sediment.</title>
        <authorList>
            <person name="Hwang W.M."/>
            <person name="Kim S.M."/>
            <person name="Kang K."/>
            <person name="Ahn T.Y."/>
        </authorList>
    </citation>
    <scope>NUCLEOTIDE SEQUENCE [LARGE SCALE GENOMIC DNA]</scope>
    <source>
        <strain evidence="17 18">M1-21</strain>
    </source>
</reference>
<keyword evidence="18" id="KW-1185">Reference proteome</keyword>
<accession>A0ABU9Z0M6</accession>
<dbReference type="Proteomes" id="UP001410394">
    <property type="component" value="Unassembled WGS sequence"/>
</dbReference>
<dbReference type="CDD" id="cd02079">
    <property type="entry name" value="P-type_ATPase_HM"/>
    <property type="match status" value="1"/>
</dbReference>
<keyword evidence="3" id="KW-0813">Transport</keyword>
<dbReference type="PROSITE" id="PS50846">
    <property type="entry name" value="HMA_2"/>
    <property type="match status" value="1"/>
</dbReference>
<dbReference type="Pfam" id="PF00122">
    <property type="entry name" value="E1-E2_ATPase"/>
    <property type="match status" value="1"/>
</dbReference>
<keyword evidence="5" id="KW-0597">Phosphoprotein</keyword>
<keyword evidence="9 15" id="KW-0067">ATP-binding</keyword>
<dbReference type="InterPro" id="IPR001757">
    <property type="entry name" value="P_typ_ATPase"/>
</dbReference>
<dbReference type="NCBIfam" id="TIGR01512">
    <property type="entry name" value="ATPase-IB2_Cd"/>
    <property type="match status" value="1"/>
</dbReference>
<feature type="transmembrane region" description="Helical" evidence="15">
    <location>
        <begin position="201"/>
        <end position="223"/>
    </location>
</feature>
<keyword evidence="7 15" id="KW-0479">Metal-binding</keyword>
<feature type="transmembrane region" description="Helical" evidence="15">
    <location>
        <begin position="385"/>
        <end position="407"/>
    </location>
</feature>
<organism evidence="17 18">
    <name type="scientific">Uliginosibacterium sediminicola</name>
    <dbReference type="NCBI Taxonomy" id="2024550"/>
    <lineage>
        <taxon>Bacteria</taxon>
        <taxon>Pseudomonadati</taxon>
        <taxon>Pseudomonadota</taxon>
        <taxon>Betaproteobacteria</taxon>
        <taxon>Rhodocyclales</taxon>
        <taxon>Zoogloeaceae</taxon>
        <taxon>Uliginosibacterium</taxon>
    </lineage>
</organism>
<feature type="transmembrane region" description="Helical" evidence="15">
    <location>
        <begin position="744"/>
        <end position="762"/>
    </location>
</feature>
<feature type="transmembrane region" description="Helical" evidence="15">
    <location>
        <begin position="132"/>
        <end position="151"/>
    </location>
</feature>
<dbReference type="InterPro" id="IPR023299">
    <property type="entry name" value="ATPase_P-typ_cyto_dom_N"/>
</dbReference>
<dbReference type="NCBIfam" id="TIGR01511">
    <property type="entry name" value="ATPase-IB1_Cu"/>
    <property type="match status" value="1"/>
</dbReference>
<evidence type="ECO:0000256" key="8">
    <source>
        <dbReference type="ARBA" id="ARBA00022741"/>
    </source>
</evidence>
<dbReference type="Gene3D" id="2.70.150.10">
    <property type="entry name" value="Calcium-transporting ATPase, cytoplasmic transduction domain A"/>
    <property type="match status" value="1"/>
</dbReference>
<evidence type="ECO:0000256" key="1">
    <source>
        <dbReference type="ARBA" id="ARBA00004651"/>
    </source>
</evidence>
<dbReference type="SUPFAM" id="SSF55008">
    <property type="entry name" value="HMA, heavy metal-associated domain"/>
    <property type="match status" value="1"/>
</dbReference>
<evidence type="ECO:0000256" key="10">
    <source>
        <dbReference type="ARBA" id="ARBA00022842"/>
    </source>
</evidence>
<dbReference type="EMBL" id="JBDIVE010000006">
    <property type="protein sequence ID" value="MEN3069371.1"/>
    <property type="molecule type" value="Genomic_DNA"/>
</dbReference>
<protein>
    <submittedName>
        <fullName evidence="17">Cation-translocating P-type ATPase</fullName>
    </submittedName>
</protein>
<dbReference type="InterPro" id="IPR027256">
    <property type="entry name" value="P-typ_ATPase_IB"/>
</dbReference>
<name>A0ABU9Z0M6_9RHOO</name>
<comment type="caution">
    <text evidence="17">The sequence shown here is derived from an EMBL/GenBank/DDBJ whole genome shotgun (WGS) entry which is preliminary data.</text>
</comment>
<evidence type="ECO:0000256" key="7">
    <source>
        <dbReference type="ARBA" id="ARBA00022723"/>
    </source>
</evidence>
<dbReference type="PANTHER" id="PTHR43520:SF5">
    <property type="entry name" value="CATION-TRANSPORTING P-TYPE ATPASE-RELATED"/>
    <property type="match status" value="1"/>
</dbReference>
<dbReference type="PANTHER" id="PTHR43520">
    <property type="entry name" value="ATP7, ISOFORM B"/>
    <property type="match status" value="1"/>
</dbReference>
<comment type="similarity">
    <text evidence="2 15">Belongs to the cation transport ATPase (P-type) (TC 3.A.3) family. Type IB subfamily.</text>
</comment>
<keyword evidence="13" id="KW-0406">Ion transport</keyword>
<dbReference type="PRINTS" id="PR00119">
    <property type="entry name" value="CATATPASE"/>
</dbReference>
<dbReference type="InterPro" id="IPR059000">
    <property type="entry name" value="ATPase_P-type_domA"/>
</dbReference>
<evidence type="ECO:0000256" key="5">
    <source>
        <dbReference type="ARBA" id="ARBA00022553"/>
    </source>
</evidence>
<evidence type="ECO:0000313" key="17">
    <source>
        <dbReference type="EMBL" id="MEN3069371.1"/>
    </source>
</evidence>
<dbReference type="Gene3D" id="3.40.1110.10">
    <property type="entry name" value="Calcium-transporting ATPase, cytoplasmic domain N"/>
    <property type="match status" value="1"/>
</dbReference>
<dbReference type="NCBIfam" id="TIGR01525">
    <property type="entry name" value="ATPase-IB_hvy"/>
    <property type="match status" value="1"/>
</dbReference>
<evidence type="ECO:0000256" key="15">
    <source>
        <dbReference type="RuleBase" id="RU362081"/>
    </source>
</evidence>
<keyword evidence="4 15" id="KW-1003">Cell membrane</keyword>
<feature type="transmembrane region" description="Helical" evidence="15">
    <location>
        <begin position="171"/>
        <end position="189"/>
    </location>
</feature>
<dbReference type="InterPro" id="IPR008250">
    <property type="entry name" value="ATPase_P-typ_transduc_dom_A_sf"/>
</dbReference>
<evidence type="ECO:0000256" key="9">
    <source>
        <dbReference type="ARBA" id="ARBA00022840"/>
    </source>
</evidence>
<dbReference type="PROSITE" id="PS01229">
    <property type="entry name" value="COF_2"/>
    <property type="match status" value="1"/>
</dbReference>
<dbReference type="Gene3D" id="3.30.70.100">
    <property type="match status" value="1"/>
</dbReference>
<dbReference type="InterPro" id="IPR023214">
    <property type="entry name" value="HAD_sf"/>
</dbReference>
<dbReference type="InterPro" id="IPR006121">
    <property type="entry name" value="HMA_dom"/>
</dbReference>
<feature type="domain" description="HMA" evidence="16">
    <location>
        <begin position="48"/>
        <end position="114"/>
    </location>
</feature>
<feature type="transmembrane region" description="Helical" evidence="15">
    <location>
        <begin position="413"/>
        <end position="439"/>
    </location>
</feature>
<dbReference type="CDD" id="cd00371">
    <property type="entry name" value="HMA"/>
    <property type="match status" value="1"/>
</dbReference>
<dbReference type="Pfam" id="PF00702">
    <property type="entry name" value="Hydrolase"/>
    <property type="match status" value="1"/>
</dbReference>
<evidence type="ECO:0000256" key="14">
    <source>
        <dbReference type="ARBA" id="ARBA00023136"/>
    </source>
</evidence>
<keyword evidence="6 15" id="KW-0812">Transmembrane</keyword>
<evidence type="ECO:0000256" key="3">
    <source>
        <dbReference type="ARBA" id="ARBA00022448"/>
    </source>
</evidence>
<dbReference type="Gene3D" id="3.40.50.1000">
    <property type="entry name" value="HAD superfamily/HAD-like"/>
    <property type="match status" value="1"/>
</dbReference>
<comment type="subcellular location">
    <subcellularLocation>
        <location evidence="1">Cell membrane</location>
        <topology evidence="1">Multi-pass membrane protein</topology>
    </subcellularLocation>
</comment>
<gene>
    <name evidence="17" type="ORF">ABDB84_12840</name>
</gene>
<dbReference type="NCBIfam" id="TIGR01494">
    <property type="entry name" value="ATPase_P-type"/>
    <property type="match status" value="1"/>
</dbReference>
<dbReference type="Pfam" id="PF00403">
    <property type="entry name" value="HMA"/>
    <property type="match status" value="1"/>
</dbReference>
<dbReference type="SUPFAM" id="SSF56784">
    <property type="entry name" value="HAD-like"/>
    <property type="match status" value="1"/>
</dbReference>
<dbReference type="SUPFAM" id="SSF81653">
    <property type="entry name" value="Calcium ATPase, transduction domain A"/>
    <property type="match status" value="1"/>
</dbReference>
<keyword evidence="10" id="KW-0460">Magnesium</keyword>
<evidence type="ECO:0000313" key="18">
    <source>
        <dbReference type="Proteomes" id="UP001410394"/>
    </source>
</evidence>
<keyword evidence="14 15" id="KW-0472">Membrane</keyword>
<dbReference type="InterPro" id="IPR023298">
    <property type="entry name" value="ATPase_P-typ_TM_dom_sf"/>
</dbReference>
<dbReference type="InterPro" id="IPR036412">
    <property type="entry name" value="HAD-like_sf"/>
</dbReference>
<sequence length="763" mass="81880">MAFETLDPSLALPAGPGAAIASDARYQALDDAELQAQFSRPAEQEGLTESWLLVDGMVCAACAQSIEQRLGGMPGVHRVQVNAAAGRAKLIWDQRQTAVSTLFAAIAQLNYRPYPVQHIEGDLQRRRQQRQALWRLFVAGFCMMQVMMYATPIYFATPGDITPDMEQLLKWASWLLSLPIVLFAAGPFFRSAWQDLLARRIGMDVPVSLGILITFVASSLALMQRSGEVYFDSLSMFVFFLLGGRYLETLARNKVAGNLEQLAKRLPSSVERLLDYPASGESRPALAHQLRSGDVLRILPGQAFPGDGVVLDGHSAVDEALLTGEGQPVDKSPGDPLVAGSYNLHAPLLMRLERLGRDSRFGEIVALMERAASEKPRLAALADRYAAHFLLAVLVLAALAAGVWRLIEPARAIWVAVAVLVVTCPCALSLATPAAILAASGRLAREGVLVAHPAALEAMAEAQRVVFDKTGTLSHEQVLLKSVQVVREGFDAQRALALAAALDAQSLHPIARALQRAVATEAAPLKLESLHEERGQGVEAWFEGERYRLGRASFAWPDFRIEDSIDVSSLLADQNGPIAVLHFGERLREDAVAALQALRVQGLQLAMLSGDRSHSAAAIAAQAGISEVLSEQTPESKLAALAAWQQGGAGRDAQRVIMVGDGINDGPVLSRADVSVVMGSGAPLSQSDADLVLLSNRLGDLPLAIALARRTQAIIKQNLCWAAAYNALCVPLAMLGWLPPWLAGLGMAASSLLVVLNALRLAR</sequence>
<dbReference type="InterPro" id="IPR036163">
    <property type="entry name" value="HMA_dom_sf"/>
</dbReference>